<dbReference type="RefSeq" id="WP_112341269.1">
    <property type="nucleotide sequence ID" value="NZ_QMKK01000025.1"/>
</dbReference>
<dbReference type="NCBIfam" id="TIGR00963">
    <property type="entry name" value="secA"/>
    <property type="match status" value="1"/>
</dbReference>
<evidence type="ECO:0000256" key="4">
    <source>
        <dbReference type="ARBA" id="ARBA00022475"/>
    </source>
</evidence>
<keyword evidence="4 15" id="KW-1003">Cell membrane</keyword>
<gene>
    <name evidence="15" type="primary">secA</name>
    <name evidence="19" type="ORF">DQ393_08190</name>
</gene>
<feature type="domain" description="SecA family profile" evidence="18">
    <location>
        <begin position="5"/>
        <end position="615"/>
    </location>
</feature>
<dbReference type="GO" id="GO:0006605">
    <property type="term" value="P:protein targeting"/>
    <property type="evidence" value="ECO:0007669"/>
    <property type="project" value="UniProtKB-UniRule"/>
</dbReference>
<dbReference type="Pfam" id="PF21090">
    <property type="entry name" value="P-loop_SecA"/>
    <property type="match status" value="1"/>
</dbReference>
<feature type="binding site" evidence="15">
    <location>
        <begin position="107"/>
        <end position="111"/>
    </location>
    <ligand>
        <name>ATP</name>
        <dbReference type="ChEBI" id="CHEBI:30616"/>
    </ligand>
</feature>
<evidence type="ECO:0000256" key="13">
    <source>
        <dbReference type="ARBA" id="ARBA00023010"/>
    </source>
</evidence>
<dbReference type="GO" id="GO:0008564">
    <property type="term" value="F:protein-exporting ATPase activity"/>
    <property type="evidence" value="ECO:0007669"/>
    <property type="project" value="UniProtKB-EC"/>
</dbReference>
<evidence type="ECO:0000256" key="2">
    <source>
        <dbReference type="ARBA" id="ARBA00007650"/>
    </source>
</evidence>
<dbReference type="Gene3D" id="3.90.1440.10">
    <property type="entry name" value="SecA, preprotein cross-linking domain"/>
    <property type="match status" value="1"/>
</dbReference>
<dbReference type="GO" id="GO:0046872">
    <property type="term" value="F:metal ion binding"/>
    <property type="evidence" value="ECO:0007669"/>
    <property type="project" value="UniProtKB-KW"/>
</dbReference>
<name>A0A329YEB8_RHITR</name>
<keyword evidence="12 15" id="KW-1278">Translocase</keyword>
<evidence type="ECO:0000256" key="6">
    <source>
        <dbReference type="ARBA" id="ARBA00022519"/>
    </source>
</evidence>
<evidence type="ECO:0000256" key="11">
    <source>
        <dbReference type="ARBA" id="ARBA00022927"/>
    </source>
</evidence>
<evidence type="ECO:0000256" key="14">
    <source>
        <dbReference type="ARBA" id="ARBA00023136"/>
    </source>
</evidence>
<dbReference type="GO" id="GO:0065002">
    <property type="term" value="P:intracellular protein transmembrane transport"/>
    <property type="evidence" value="ECO:0007669"/>
    <property type="project" value="UniProtKB-UniRule"/>
</dbReference>
<dbReference type="SUPFAM" id="SSF52540">
    <property type="entry name" value="P-loop containing nucleoside triphosphate hydrolases"/>
    <property type="match status" value="2"/>
</dbReference>
<dbReference type="InterPro" id="IPR000185">
    <property type="entry name" value="SecA"/>
</dbReference>
<evidence type="ECO:0000256" key="8">
    <source>
        <dbReference type="ARBA" id="ARBA00022741"/>
    </source>
</evidence>
<dbReference type="Gene3D" id="3.40.50.300">
    <property type="entry name" value="P-loop containing nucleotide triphosphate hydrolases"/>
    <property type="match status" value="2"/>
</dbReference>
<accession>A0A329YEB8</accession>
<keyword evidence="3 15" id="KW-0813">Transport</keyword>
<evidence type="ECO:0000259" key="18">
    <source>
        <dbReference type="PROSITE" id="PS51196"/>
    </source>
</evidence>
<evidence type="ECO:0000313" key="19">
    <source>
        <dbReference type="EMBL" id="RAX41593.1"/>
    </source>
</evidence>
<dbReference type="Gene3D" id="1.10.3060.10">
    <property type="entry name" value="Helical scaffold and wing domains of SecA"/>
    <property type="match status" value="1"/>
</dbReference>
<dbReference type="InterPro" id="IPR011116">
    <property type="entry name" value="SecA_Wing/Scaffold"/>
</dbReference>
<dbReference type="GO" id="GO:0017038">
    <property type="term" value="P:protein import"/>
    <property type="evidence" value="ECO:0007669"/>
    <property type="project" value="InterPro"/>
</dbReference>
<keyword evidence="5 15" id="KW-0963">Cytoplasm</keyword>
<protein>
    <recommendedName>
        <fullName evidence="15 16">Protein translocase subunit SecA</fullName>
        <ecNumber evidence="15">7.4.2.8</ecNumber>
    </recommendedName>
</protein>
<dbReference type="Proteomes" id="UP000251205">
    <property type="component" value="Unassembled WGS sequence"/>
</dbReference>
<dbReference type="NCBIfam" id="NF009538">
    <property type="entry name" value="PRK12904.1"/>
    <property type="match status" value="1"/>
</dbReference>
<dbReference type="InterPro" id="IPR036670">
    <property type="entry name" value="SecA_X-link_sf"/>
</dbReference>
<reference evidence="19 20" key="1">
    <citation type="submission" date="2018-06" db="EMBL/GenBank/DDBJ databases">
        <title>Whole Genome Sequence of an efficient microsymbiont, Rhizobium tropici.</title>
        <authorList>
            <person name="Srinivasan R."/>
            <person name="Singh H.V."/>
            <person name="Srivastava R."/>
            <person name="Kumari B."/>
            <person name="Radhakrishna A."/>
        </authorList>
    </citation>
    <scope>NUCLEOTIDE SEQUENCE [LARGE SCALE GENOMIC DNA]</scope>
    <source>
        <strain evidence="19 20">IGFRI Rhizo-19</strain>
    </source>
</reference>
<keyword evidence="6" id="KW-0997">Cell inner membrane</keyword>
<dbReference type="PRINTS" id="PR00906">
    <property type="entry name" value="SECA"/>
</dbReference>
<dbReference type="GO" id="GO:0043952">
    <property type="term" value="P:protein transport by the Sec complex"/>
    <property type="evidence" value="ECO:0007669"/>
    <property type="project" value="TreeGrafter"/>
</dbReference>
<dbReference type="InterPro" id="IPR014001">
    <property type="entry name" value="Helicase_ATP-bd"/>
</dbReference>
<evidence type="ECO:0000256" key="12">
    <source>
        <dbReference type="ARBA" id="ARBA00022967"/>
    </source>
</evidence>
<comment type="cofactor">
    <cofactor evidence="1">
        <name>Zn(2+)</name>
        <dbReference type="ChEBI" id="CHEBI:29105"/>
    </cofactor>
</comment>
<evidence type="ECO:0000259" key="17">
    <source>
        <dbReference type="PROSITE" id="PS51192"/>
    </source>
</evidence>
<organism evidence="19 20">
    <name type="scientific">Rhizobium tropici</name>
    <dbReference type="NCBI Taxonomy" id="398"/>
    <lineage>
        <taxon>Bacteria</taxon>
        <taxon>Pseudomonadati</taxon>
        <taxon>Pseudomonadota</taxon>
        <taxon>Alphaproteobacteria</taxon>
        <taxon>Hyphomicrobiales</taxon>
        <taxon>Rhizobiaceae</taxon>
        <taxon>Rhizobium/Agrobacterium group</taxon>
        <taxon>Rhizobium</taxon>
    </lineage>
</organism>
<comment type="caution">
    <text evidence="19">The sequence shown here is derived from an EMBL/GenBank/DDBJ whole genome shotgun (WGS) entry which is preliminary data.</text>
</comment>
<keyword evidence="10 15" id="KW-0067">ATP-binding</keyword>
<dbReference type="InterPro" id="IPR011130">
    <property type="entry name" value="SecA_preprotein_X-link_dom"/>
</dbReference>
<dbReference type="FunFam" id="3.40.50.300:FF:000334">
    <property type="entry name" value="Protein translocase subunit SecA"/>
    <property type="match status" value="1"/>
</dbReference>
<evidence type="ECO:0000256" key="1">
    <source>
        <dbReference type="ARBA" id="ARBA00001947"/>
    </source>
</evidence>
<dbReference type="PROSITE" id="PS51196">
    <property type="entry name" value="SECA_MOTOR_DEAD"/>
    <property type="match status" value="1"/>
</dbReference>
<dbReference type="InterPro" id="IPR027417">
    <property type="entry name" value="P-loop_NTPase"/>
</dbReference>
<dbReference type="GO" id="GO:0005829">
    <property type="term" value="C:cytosol"/>
    <property type="evidence" value="ECO:0007669"/>
    <property type="project" value="TreeGrafter"/>
</dbReference>
<dbReference type="Pfam" id="PF07517">
    <property type="entry name" value="SecA_DEAD"/>
    <property type="match status" value="1"/>
</dbReference>
<dbReference type="InterPro" id="IPR011115">
    <property type="entry name" value="SecA_DEAD"/>
</dbReference>
<dbReference type="EMBL" id="QMKK01000025">
    <property type="protein sequence ID" value="RAX41593.1"/>
    <property type="molecule type" value="Genomic_DNA"/>
</dbReference>
<dbReference type="Pfam" id="PF02810">
    <property type="entry name" value="SEC-C"/>
    <property type="match status" value="1"/>
</dbReference>
<dbReference type="CDD" id="cd18803">
    <property type="entry name" value="SF2_C_secA"/>
    <property type="match status" value="1"/>
</dbReference>
<keyword evidence="11 15" id="KW-0653">Protein transport</keyword>
<evidence type="ECO:0000256" key="3">
    <source>
        <dbReference type="ARBA" id="ARBA00022448"/>
    </source>
</evidence>
<dbReference type="SUPFAM" id="SSF81886">
    <property type="entry name" value="Helical scaffold and wing domains of SecA"/>
    <property type="match status" value="1"/>
</dbReference>
<dbReference type="EC" id="7.4.2.8" evidence="15"/>
<dbReference type="OrthoDB" id="9805579at2"/>
<evidence type="ECO:0000256" key="10">
    <source>
        <dbReference type="ARBA" id="ARBA00022840"/>
    </source>
</evidence>
<dbReference type="PANTHER" id="PTHR30612:SF0">
    <property type="entry name" value="CHLOROPLAST PROTEIN-TRANSPORTING ATPASE"/>
    <property type="match status" value="1"/>
</dbReference>
<dbReference type="PROSITE" id="PS01312">
    <property type="entry name" value="SECA"/>
    <property type="match status" value="1"/>
</dbReference>
<sequence>MVSLGGIARKLFGSSNDRRVKSFQPQVAAINALEQEMRALSDEALAAKTVEFRQQLADGKTLDDLLVPAFAVAREASRRVLGMRPFDVQLIGGMILHSNAIAEMKTGEGKTLVATLPVYLNALAGKGVHVVTVNDYLAQRDSGTMGRLYGFLGLTTGVIIHGLSDEERHAAYACDITYGTNNELGFDYLRDNMKYERAQMVQRGHSFAIVDEVDSILIDEARTPLIISGPLDDRSDLYNAIDAFIPRLSKDDYEIDEKQRSANFSEDGTEKLENMLREAGLLKGESLYDIENVAIVHHINNALKAHKLFQRDKDYIVRNGEVVIIDEFTGRMMPGRRYSDGQHQALEAKEHVQIQPENQTLAQITFQNYFRMYDKLAGMTGTASTEAEEFGNIYGLDVIEVPTNLPIQRIDEDDEVYRTHTEKYNAIINEILDAHKRGQPVLVGTTSIEKSELLADLMRKRGFSNFQVLNARYHEQEAYIVAQAGVPGTVTIATNMAGRGTDIQLGGNLEMRVERDLHEMEPGPERDAAIARIAEEIKELKQQALAAGGLYVIASERHESRRIDNQLRGRSGRQGDPGRSKFYLSLQDDLMRIFGSDRMDGMLQKLGLKEGEAIVHPWINKALERAQKKVEARNFDIRKNVLKYDDVLNDQRKVIFEQRVELMEAKDLSETVGDMRHEVIEDLVSRHIPERAYAEQWDADGLKTAVANFFDLDLPIHDWVKEEGIAEDDIRARLTEAADKAAAEKAERFGPEIMTYVERSIVLQTLDNLWREHIVNLDHLRSVIGFRGYAQRDPLQEYKAEAFELFQALLNNLRQAVTAQLSRVELVQQPAEPETPPMQARHIDATTGEDEFSPFALANESAVAPENRDPRNPATWGRVGRNEACPCGSGKKYKHCHGAFESSEVV</sequence>
<dbReference type="Pfam" id="PF01043">
    <property type="entry name" value="SecA_PP_bind"/>
    <property type="match status" value="1"/>
</dbReference>
<dbReference type="InterPro" id="IPR014018">
    <property type="entry name" value="SecA_motor_DEAD"/>
</dbReference>
<dbReference type="GO" id="GO:0005886">
    <property type="term" value="C:plasma membrane"/>
    <property type="evidence" value="ECO:0007669"/>
    <property type="project" value="UniProtKB-SubCell"/>
</dbReference>
<dbReference type="InterPro" id="IPR020937">
    <property type="entry name" value="SecA_CS"/>
</dbReference>
<dbReference type="InterPro" id="IPR044722">
    <property type="entry name" value="SecA_SF2_C"/>
</dbReference>
<dbReference type="Pfam" id="PF07516">
    <property type="entry name" value="SecA_SW"/>
    <property type="match status" value="1"/>
</dbReference>
<comment type="catalytic activity">
    <reaction evidence="15">
        <text>ATP + H2O + cellular proteinSide 1 = ADP + phosphate + cellular proteinSide 2.</text>
        <dbReference type="EC" id="7.4.2.8"/>
    </reaction>
</comment>
<dbReference type="CDD" id="cd17928">
    <property type="entry name" value="DEXDc_SecA"/>
    <property type="match status" value="1"/>
</dbReference>
<comment type="subcellular location">
    <subcellularLocation>
        <location evidence="15">Cell membrane</location>
        <topology evidence="15">Peripheral membrane protein</topology>
        <orientation evidence="15">Cytoplasmic side</orientation>
    </subcellularLocation>
    <subcellularLocation>
        <location evidence="15">Cytoplasm</location>
    </subcellularLocation>
    <text evidence="15">Distribution is 50-50.</text>
</comment>
<dbReference type="InterPro" id="IPR004027">
    <property type="entry name" value="SEC_C_motif"/>
</dbReference>
<feature type="domain" description="Helicase ATP-binding" evidence="17">
    <location>
        <begin position="91"/>
        <end position="249"/>
    </location>
</feature>
<dbReference type="FunFam" id="1.10.3060.10:FF:000003">
    <property type="entry name" value="Protein translocase subunit SecA"/>
    <property type="match status" value="1"/>
</dbReference>
<keyword evidence="7" id="KW-0479">Metal-binding</keyword>
<dbReference type="PROSITE" id="PS51192">
    <property type="entry name" value="HELICASE_ATP_BIND_1"/>
    <property type="match status" value="1"/>
</dbReference>
<dbReference type="GO" id="GO:0005524">
    <property type="term" value="F:ATP binding"/>
    <property type="evidence" value="ECO:0007669"/>
    <property type="project" value="UniProtKB-UniRule"/>
</dbReference>
<dbReference type="SMART" id="SM00957">
    <property type="entry name" value="SecA_DEAD"/>
    <property type="match status" value="1"/>
</dbReference>
<dbReference type="FunFam" id="3.90.1440.10:FF:000001">
    <property type="entry name" value="Preprotein translocase subunit SecA"/>
    <property type="match status" value="1"/>
</dbReference>
<evidence type="ECO:0000256" key="9">
    <source>
        <dbReference type="ARBA" id="ARBA00022833"/>
    </source>
</evidence>
<keyword evidence="9" id="KW-0862">Zinc</keyword>
<dbReference type="PANTHER" id="PTHR30612">
    <property type="entry name" value="SECA INNER MEMBRANE COMPONENT OF SEC PROTEIN SECRETION SYSTEM"/>
    <property type="match status" value="1"/>
</dbReference>
<evidence type="ECO:0000256" key="16">
    <source>
        <dbReference type="RuleBase" id="RU003874"/>
    </source>
</evidence>
<comment type="subunit">
    <text evidence="15">Monomer and homodimer. Part of the essential Sec protein translocation apparatus which comprises SecA, SecYEG and auxiliary proteins SecDF-YajC and YidC.</text>
</comment>
<dbReference type="FunFam" id="3.40.50.300:FF:001790">
    <property type="entry name" value="Protein translocase subunit SecA"/>
    <property type="match status" value="1"/>
</dbReference>
<feature type="binding site" evidence="15">
    <location>
        <position position="89"/>
    </location>
    <ligand>
        <name>ATP</name>
        <dbReference type="ChEBI" id="CHEBI:30616"/>
    </ligand>
</feature>
<evidence type="ECO:0000256" key="15">
    <source>
        <dbReference type="HAMAP-Rule" id="MF_01382"/>
    </source>
</evidence>
<keyword evidence="13 15" id="KW-0811">Translocation</keyword>
<comment type="function">
    <text evidence="15">Part of the Sec protein translocase complex. Interacts with the SecYEG preprotein conducting channel. Has a central role in coupling the hydrolysis of ATP to the transfer of proteins into and across the cell membrane, serving both as a receptor for the preprotein-SecB complex and as an ATP-driven molecular motor driving the stepwise translocation of polypeptide chains across the membrane.</text>
</comment>
<proteinExistence type="inferred from homology"/>
<dbReference type="InterPro" id="IPR036266">
    <property type="entry name" value="SecA_Wing/Scaffold_sf"/>
</dbReference>
<dbReference type="SUPFAM" id="SSF81767">
    <property type="entry name" value="Pre-protein crosslinking domain of SecA"/>
    <property type="match status" value="1"/>
</dbReference>
<feature type="binding site" evidence="15">
    <location>
        <position position="502"/>
    </location>
    <ligand>
        <name>ATP</name>
        <dbReference type="ChEBI" id="CHEBI:30616"/>
    </ligand>
</feature>
<comment type="similarity">
    <text evidence="2 15 16">Belongs to the SecA family.</text>
</comment>
<evidence type="ECO:0000256" key="7">
    <source>
        <dbReference type="ARBA" id="ARBA00022723"/>
    </source>
</evidence>
<keyword evidence="8 15" id="KW-0547">Nucleotide-binding</keyword>
<dbReference type="HAMAP" id="MF_01382">
    <property type="entry name" value="SecA"/>
    <property type="match status" value="1"/>
</dbReference>
<dbReference type="GO" id="GO:0031522">
    <property type="term" value="C:cell envelope Sec protein transport complex"/>
    <property type="evidence" value="ECO:0007669"/>
    <property type="project" value="TreeGrafter"/>
</dbReference>
<evidence type="ECO:0000256" key="5">
    <source>
        <dbReference type="ARBA" id="ARBA00022490"/>
    </source>
</evidence>
<evidence type="ECO:0000313" key="20">
    <source>
        <dbReference type="Proteomes" id="UP000251205"/>
    </source>
</evidence>
<dbReference type="AlphaFoldDB" id="A0A329YEB8"/>
<dbReference type="SMART" id="SM00958">
    <property type="entry name" value="SecA_PP_bind"/>
    <property type="match status" value="1"/>
</dbReference>
<keyword evidence="14 15" id="KW-0472">Membrane</keyword>